<dbReference type="Proteomes" id="UP000276133">
    <property type="component" value="Unassembled WGS sequence"/>
</dbReference>
<name>A0A3M7R4I6_BRAPC</name>
<organism evidence="1 2">
    <name type="scientific">Brachionus plicatilis</name>
    <name type="common">Marine rotifer</name>
    <name type="synonym">Brachionus muelleri</name>
    <dbReference type="NCBI Taxonomy" id="10195"/>
    <lineage>
        <taxon>Eukaryota</taxon>
        <taxon>Metazoa</taxon>
        <taxon>Spiralia</taxon>
        <taxon>Gnathifera</taxon>
        <taxon>Rotifera</taxon>
        <taxon>Eurotatoria</taxon>
        <taxon>Monogononta</taxon>
        <taxon>Pseudotrocha</taxon>
        <taxon>Ploima</taxon>
        <taxon>Brachionidae</taxon>
        <taxon>Brachionus</taxon>
    </lineage>
</organism>
<sequence>MSSSASILVNNFNDTSNDANYISTKEFKKLVKILHFVNVTWNFYSTSKLADCDKHTYNCKFNKKVKNVETNGSVYVSDNQHSNHSNNENSAAVLLQTKEKNFRSLGQTKKIRVTQELFCEKCGAKMTKRRYWACPNKCDKNNIFCDLNQIKIKISKNFYLNDKSLKI</sequence>
<dbReference type="EMBL" id="REGN01004226">
    <property type="protein sequence ID" value="RNA18510.1"/>
    <property type="molecule type" value="Genomic_DNA"/>
</dbReference>
<proteinExistence type="predicted"/>
<evidence type="ECO:0000313" key="2">
    <source>
        <dbReference type="Proteomes" id="UP000276133"/>
    </source>
</evidence>
<comment type="caution">
    <text evidence="1">The sequence shown here is derived from an EMBL/GenBank/DDBJ whole genome shotgun (WGS) entry which is preliminary data.</text>
</comment>
<dbReference type="AlphaFoldDB" id="A0A3M7R4I6"/>
<accession>A0A3M7R4I6</accession>
<reference evidence="1 2" key="1">
    <citation type="journal article" date="2018" name="Sci. Rep.">
        <title>Genomic signatures of local adaptation to the degree of environmental predictability in rotifers.</title>
        <authorList>
            <person name="Franch-Gras L."/>
            <person name="Hahn C."/>
            <person name="Garcia-Roger E.M."/>
            <person name="Carmona M.J."/>
            <person name="Serra M."/>
            <person name="Gomez A."/>
        </authorList>
    </citation>
    <scope>NUCLEOTIDE SEQUENCE [LARGE SCALE GENOMIC DNA]</scope>
    <source>
        <strain evidence="1">HYR1</strain>
    </source>
</reference>
<evidence type="ECO:0000313" key="1">
    <source>
        <dbReference type="EMBL" id="RNA18510.1"/>
    </source>
</evidence>
<gene>
    <name evidence="1" type="ORF">BpHYR1_017306</name>
</gene>
<keyword evidence="2" id="KW-1185">Reference proteome</keyword>
<protein>
    <submittedName>
        <fullName evidence="1">Uncharacterized protein</fullName>
    </submittedName>
</protein>